<evidence type="ECO:0000313" key="1">
    <source>
        <dbReference type="EnsemblProtists" id="EOD19676"/>
    </source>
</evidence>
<keyword evidence="2" id="KW-1185">Reference proteome</keyword>
<name>A0A0D3J841_EMIH1</name>
<accession>A0A0D3J841</accession>
<dbReference type="HOGENOM" id="CLU_019673_0_0_1"/>
<dbReference type="GeneID" id="17265221"/>
<dbReference type="PaxDb" id="2903-EOD19676"/>
<reference evidence="2" key="1">
    <citation type="journal article" date="2013" name="Nature">
        <title>Pan genome of the phytoplankton Emiliania underpins its global distribution.</title>
        <authorList>
            <person name="Read B.A."/>
            <person name="Kegel J."/>
            <person name="Klute M.J."/>
            <person name="Kuo A."/>
            <person name="Lefebvre S.C."/>
            <person name="Maumus F."/>
            <person name="Mayer C."/>
            <person name="Miller J."/>
            <person name="Monier A."/>
            <person name="Salamov A."/>
            <person name="Young J."/>
            <person name="Aguilar M."/>
            <person name="Claverie J.M."/>
            <person name="Frickenhaus S."/>
            <person name="Gonzalez K."/>
            <person name="Herman E.K."/>
            <person name="Lin Y.C."/>
            <person name="Napier J."/>
            <person name="Ogata H."/>
            <person name="Sarno A.F."/>
            <person name="Shmutz J."/>
            <person name="Schroeder D."/>
            <person name="de Vargas C."/>
            <person name="Verret F."/>
            <person name="von Dassow P."/>
            <person name="Valentin K."/>
            <person name="Van de Peer Y."/>
            <person name="Wheeler G."/>
            <person name="Dacks J.B."/>
            <person name="Delwiche C.F."/>
            <person name="Dyhrman S.T."/>
            <person name="Glockner G."/>
            <person name="John U."/>
            <person name="Richards T."/>
            <person name="Worden A.Z."/>
            <person name="Zhang X."/>
            <person name="Grigoriev I.V."/>
            <person name="Allen A.E."/>
            <person name="Bidle K."/>
            <person name="Borodovsky M."/>
            <person name="Bowler C."/>
            <person name="Brownlee C."/>
            <person name="Cock J.M."/>
            <person name="Elias M."/>
            <person name="Gladyshev V.N."/>
            <person name="Groth M."/>
            <person name="Guda C."/>
            <person name="Hadaegh A."/>
            <person name="Iglesias-Rodriguez M.D."/>
            <person name="Jenkins J."/>
            <person name="Jones B.M."/>
            <person name="Lawson T."/>
            <person name="Leese F."/>
            <person name="Lindquist E."/>
            <person name="Lobanov A."/>
            <person name="Lomsadze A."/>
            <person name="Malik S.B."/>
            <person name="Marsh M.E."/>
            <person name="Mackinder L."/>
            <person name="Mock T."/>
            <person name="Mueller-Roeber B."/>
            <person name="Pagarete A."/>
            <person name="Parker M."/>
            <person name="Probert I."/>
            <person name="Quesneville H."/>
            <person name="Raines C."/>
            <person name="Rensing S.A."/>
            <person name="Riano-Pachon D.M."/>
            <person name="Richier S."/>
            <person name="Rokitta S."/>
            <person name="Shiraiwa Y."/>
            <person name="Soanes D.M."/>
            <person name="van der Giezen M."/>
            <person name="Wahlund T.M."/>
            <person name="Williams B."/>
            <person name="Wilson W."/>
            <person name="Wolfe G."/>
            <person name="Wurch L.L."/>
        </authorList>
    </citation>
    <scope>NUCLEOTIDE SEQUENCE</scope>
</reference>
<evidence type="ECO:0000313" key="2">
    <source>
        <dbReference type="Proteomes" id="UP000013827"/>
    </source>
</evidence>
<dbReference type="eggNOG" id="ENOG502T06M">
    <property type="taxonomic scope" value="Eukaryota"/>
</dbReference>
<dbReference type="Proteomes" id="UP000013827">
    <property type="component" value="Unassembled WGS sequence"/>
</dbReference>
<dbReference type="EnsemblProtists" id="EOD19676">
    <property type="protein sequence ID" value="EOD19676"/>
    <property type="gene ID" value="EMIHUDRAFT_242788"/>
</dbReference>
<reference evidence="1" key="2">
    <citation type="submission" date="2024-10" db="UniProtKB">
        <authorList>
            <consortium name="EnsemblProtists"/>
        </authorList>
    </citation>
    <scope>IDENTIFICATION</scope>
</reference>
<protein>
    <submittedName>
        <fullName evidence="1">Uncharacterized protein</fullName>
    </submittedName>
</protein>
<organism evidence="1 2">
    <name type="scientific">Emiliania huxleyi (strain CCMP1516)</name>
    <dbReference type="NCBI Taxonomy" id="280463"/>
    <lineage>
        <taxon>Eukaryota</taxon>
        <taxon>Haptista</taxon>
        <taxon>Haptophyta</taxon>
        <taxon>Prymnesiophyceae</taxon>
        <taxon>Isochrysidales</taxon>
        <taxon>Noelaerhabdaceae</taxon>
        <taxon>Emiliania</taxon>
    </lineage>
</organism>
<dbReference type="KEGG" id="ehx:EMIHUDRAFT_242788"/>
<sequence length="557" mass="59596">MPDLTAAELSIPAEQHPDPAKPLVIPVDSTVVGSTLRFIPWSVVGNPAFLQLPPPPPGMQPSWVQIPQWVAISALLPFSEPEPAVATHFDRLSVLRLAVLAAAWRRILGALSDLGVFSTVHVDEDAFRTVCIQALHSRQIPVPELYLQWGDLGYSEAIVPLGPAPSAEAKAVDFLQYATVGALCDPTADVPFAALSDMTRCLGPVFTAAARVDPMGSAVVGAASLAAAAGHITPRASDGYPALLARHVLSMLKTTRSSFPACLRTNSFQNYSAEVETRAEYVGGTTVARDRVAEQRCSRAIAAKAPTLDSLLRALPRPTPPSVVYEAYRQLVSLYFPTDRRPMDLLLTDLDAQLHARLPTYQHALTNGKPFASILAGKAPVMTSTGDSQDSALGKFDRAPAGLPDNSLREAIHSAPFQDAVRKIGSIDLSTPTGPLEVITEVFLSDSMILQRCVIFQEAALATKHEIFGVIQGGARCSSVSLYLPYCIYQKTYGSCTCARLGVFCRSPFDGRPQGGGHLEPPARDSSGGCPGFIYPLGPGTYFRTDHFAQQPPAAAF</sequence>
<proteinExistence type="predicted"/>
<dbReference type="AlphaFoldDB" id="A0A0D3J841"/>
<dbReference type="RefSeq" id="XP_005772105.1">
    <property type="nucleotide sequence ID" value="XM_005772048.1"/>
</dbReference>